<evidence type="ECO:0000313" key="2">
    <source>
        <dbReference type="EMBL" id="KPP59897.1"/>
    </source>
</evidence>
<reference evidence="2 3" key="1">
    <citation type="submission" date="2015-08" db="EMBL/GenBank/DDBJ databases">
        <title>The genome of the Asian arowana (Scleropages formosus).</title>
        <authorList>
            <person name="Tan M.H."/>
            <person name="Gan H.M."/>
            <person name="Croft L.J."/>
            <person name="Austin C.M."/>
        </authorList>
    </citation>
    <scope>NUCLEOTIDE SEQUENCE [LARGE SCALE GENOMIC DNA]</scope>
    <source>
        <strain evidence="2">Aro1</strain>
    </source>
</reference>
<sequence length="81" mass="8702">MRMAHAQILMSAASLNEYAPGSTASVSTSKAVSGASAPAGLRTTEAFASSHRRQRQMKQTKCTREPTLNPQACTQWSTRTC</sequence>
<accession>A0A0N8JW43</accession>
<gene>
    <name evidence="2" type="ORF">Z043_122142</name>
</gene>
<evidence type="ECO:0000313" key="3">
    <source>
        <dbReference type="Proteomes" id="UP000034805"/>
    </source>
</evidence>
<dbReference type="AlphaFoldDB" id="A0A0N8JW43"/>
<feature type="compositionally biased region" description="Low complexity" evidence="1">
    <location>
        <begin position="21"/>
        <end position="37"/>
    </location>
</feature>
<dbReference type="EMBL" id="JARO02011434">
    <property type="protein sequence ID" value="KPP59897.1"/>
    <property type="molecule type" value="Genomic_DNA"/>
</dbReference>
<name>A0A0N8JW43_SCLFO</name>
<dbReference type="Proteomes" id="UP000034805">
    <property type="component" value="Unassembled WGS sequence"/>
</dbReference>
<protein>
    <submittedName>
        <fullName evidence="2">Uncharacterized protein</fullName>
    </submittedName>
</protein>
<comment type="caution">
    <text evidence="2">The sequence shown here is derived from an EMBL/GenBank/DDBJ whole genome shotgun (WGS) entry which is preliminary data.</text>
</comment>
<feature type="non-terminal residue" evidence="2">
    <location>
        <position position="81"/>
    </location>
</feature>
<evidence type="ECO:0000256" key="1">
    <source>
        <dbReference type="SAM" id="MobiDB-lite"/>
    </source>
</evidence>
<proteinExistence type="predicted"/>
<organism evidence="2 3">
    <name type="scientific">Scleropages formosus</name>
    <name type="common">Asian bonytongue</name>
    <name type="synonym">Osteoglossum formosum</name>
    <dbReference type="NCBI Taxonomy" id="113540"/>
    <lineage>
        <taxon>Eukaryota</taxon>
        <taxon>Metazoa</taxon>
        <taxon>Chordata</taxon>
        <taxon>Craniata</taxon>
        <taxon>Vertebrata</taxon>
        <taxon>Euteleostomi</taxon>
        <taxon>Actinopterygii</taxon>
        <taxon>Neopterygii</taxon>
        <taxon>Teleostei</taxon>
        <taxon>Osteoglossocephala</taxon>
        <taxon>Osteoglossomorpha</taxon>
        <taxon>Osteoglossiformes</taxon>
        <taxon>Osteoglossidae</taxon>
        <taxon>Scleropages</taxon>
    </lineage>
</organism>
<feature type="region of interest" description="Disordered" evidence="1">
    <location>
        <begin position="19"/>
        <end position="69"/>
    </location>
</feature>